<reference evidence="2" key="1">
    <citation type="submission" date="2016-03" db="EMBL/GenBank/DDBJ databases">
        <authorList>
            <person name="Guldener U."/>
        </authorList>
    </citation>
    <scope>NUCLEOTIDE SEQUENCE [LARGE SCALE GENOMIC DNA]</scope>
    <source>
        <strain evidence="2">04CH-RAC-A.6.1</strain>
    </source>
</reference>
<dbReference type="AlphaFoldDB" id="A0A1E1KRI2"/>
<sequence length="104" mass="11650">MLHNFSSWCVAQTPSVALEVPIPEETLTSSVVSLSYVIGSQDTANWLQDIMGKANAAPVFSQAEHHGHVPEKADGRAKVRDTVLDIWMQERYAAQSRKEVWKDR</sequence>
<proteinExistence type="predicted"/>
<keyword evidence="2" id="KW-1185">Reference proteome</keyword>
<dbReference type="Proteomes" id="UP000178912">
    <property type="component" value="Unassembled WGS sequence"/>
</dbReference>
<dbReference type="EMBL" id="FJUX01000046">
    <property type="protein sequence ID" value="CZT00613.1"/>
    <property type="molecule type" value="Genomic_DNA"/>
</dbReference>
<evidence type="ECO:0000313" key="1">
    <source>
        <dbReference type="EMBL" id="CZT00613.1"/>
    </source>
</evidence>
<organism evidence="1 2">
    <name type="scientific">Rhynchosporium agropyri</name>
    <dbReference type="NCBI Taxonomy" id="914238"/>
    <lineage>
        <taxon>Eukaryota</taxon>
        <taxon>Fungi</taxon>
        <taxon>Dikarya</taxon>
        <taxon>Ascomycota</taxon>
        <taxon>Pezizomycotina</taxon>
        <taxon>Leotiomycetes</taxon>
        <taxon>Helotiales</taxon>
        <taxon>Ploettnerulaceae</taxon>
        <taxon>Rhynchosporium</taxon>
    </lineage>
</organism>
<evidence type="ECO:0000313" key="2">
    <source>
        <dbReference type="Proteomes" id="UP000178912"/>
    </source>
</evidence>
<gene>
    <name evidence="1" type="ORF">RAG0_08593</name>
</gene>
<name>A0A1E1KRI2_9HELO</name>
<accession>A0A1E1KRI2</accession>
<protein>
    <submittedName>
        <fullName evidence="1">Uncharacterized protein</fullName>
    </submittedName>
</protein>